<dbReference type="InterPro" id="IPR040309">
    <property type="entry name" value="Naf1"/>
</dbReference>
<comment type="subcellular location">
    <subcellularLocation>
        <location evidence="1">Nucleus</location>
    </subcellularLocation>
</comment>
<feature type="region of interest" description="Disordered" evidence="7">
    <location>
        <begin position="1"/>
        <end position="91"/>
    </location>
</feature>
<keyword evidence="6" id="KW-0539">Nucleus</keyword>
<dbReference type="PANTHER" id="PTHR31633">
    <property type="entry name" value="H/ACA RIBONUCLEOPROTEIN COMPLEX NON-CORE SUBUNIT NAF1"/>
    <property type="match status" value="1"/>
</dbReference>
<dbReference type="Gene3D" id="2.40.10.230">
    <property type="entry name" value="Probable tRNA pseudouridine synthase domain"/>
    <property type="match status" value="1"/>
</dbReference>
<dbReference type="OrthoDB" id="21550at2759"/>
<feature type="region of interest" description="Disordered" evidence="7">
    <location>
        <begin position="719"/>
        <end position="786"/>
    </location>
</feature>
<accession>A0A9P7B3J5</accession>
<dbReference type="Proteomes" id="UP000777482">
    <property type="component" value="Unassembled WGS sequence"/>
</dbReference>
<dbReference type="GO" id="GO:0000493">
    <property type="term" value="P:box H/ACA snoRNP assembly"/>
    <property type="evidence" value="ECO:0007669"/>
    <property type="project" value="InterPro"/>
</dbReference>
<feature type="compositionally biased region" description="Low complexity" evidence="7">
    <location>
        <begin position="237"/>
        <end position="250"/>
    </location>
</feature>
<evidence type="ECO:0000256" key="2">
    <source>
        <dbReference type="ARBA" id="ARBA00022517"/>
    </source>
</evidence>
<feature type="region of interest" description="Disordered" evidence="7">
    <location>
        <begin position="454"/>
        <end position="512"/>
    </location>
</feature>
<organism evidence="8 9">
    <name type="scientific">Rhodotorula mucilaginosa</name>
    <name type="common">Yeast</name>
    <name type="synonym">Rhodotorula rubra</name>
    <dbReference type="NCBI Taxonomy" id="5537"/>
    <lineage>
        <taxon>Eukaryota</taxon>
        <taxon>Fungi</taxon>
        <taxon>Dikarya</taxon>
        <taxon>Basidiomycota</taxon>
        <taxon>Pucciniomycotina</taxon>
        <taxon>Microbotryomycetes</taxon>
        <taxon>Sporidiobolales</taxon>
        <taxon>Sporidiobolaceae</taxon>
        <taxon>Rhodotorula</taxon>
    </lineage>
</organism>
<comment type="caution">
    <text evidence="8">The sequence shown here is derived from an EMBL/GenBank/DDBJ whole genome shotgun (WGS) entry which is preliminary data.</text>
</comment>
<keyword evidence="2" id="KW-0690">Ribosome biogenesis</keyword>
<dbReference type="PANTHER" id="PTHR31633:SF1">
    <property type="entry name" value="H_ACA RIBONUCLEOPROTEIN COMPLEX NON-CORE SUBUNIT NAF1"/>
    <property type="match status" value="1"/>
</dbReference>
<feature type="region of interest" description="Disordered" evidence="7">
    <location>
        <begin position="149"/>
        <end position="290"/>
    </location>
</feature>
<dbReference type="GO" id="GO:0006364">
    <property type="term" value="P:rRNA processing"/>
    <property type="evidence" value="ECO:0007669"/>
    <property type="project" value="UniProtKB-KW"/>
</dbReference>
<keyword evidence="4" id="KW-0597">Phosphoprotein</keyword>
<feature type="compositionally biased region" description="Basic and acidic residues" evidence="7">
    <location>
        <begin position="628"/>
        <end position="645"/>
    </location>
</feature>
<feature type="compositionally biased region" description="Basic and acidic residues" evidence="7">
    <location>
        <begin position="48"/>
        <end position="60"/>
    </location>
</feature>
<evidence type="ECO:0000313" key="9">
    <source>
        <dbReference type="Proteomes" id="UP000777482"/>
    </source>
</evidence>
<dbReference type="InterPro" id="IPR007504">
    <property type="entry name" value="H/ACA_rnp_Gar1/Naf1"/>
</dbReference>
<dbReference type="InterPro" id="IPR038664">
    <property type="entry name" value="Gar1/Naf1_Cbf5-bd_sf"/>
</dbReference>
<feature type="compositionally biased region" description="Low complexity" evidence="7">
    <location>
        <begin position="894"/>
        <end position="904"/>
    </location>
</feature>
<feature type="region of interest" description="Disordered" evidence="7">
    <location>
        <begin position="852"/>
        <end position="919"/>
    </location>
</feature>
<feature type="compositionally biased region" description="Low complexity" evidence="7">
    <location>
        <begin position="744"/>
        <end position="763"/>
    </location>
</feature>
<gene>
    <name evidence="8" type="ORF">C6P46_007058</name>
</gene>
<feature type="compositionally biased region" description="Low complexity" evidence="7">
    <location>
        <begin position="872"/>
        <end position="883"/>
    </location>
</feature>
<feature type="compositionally biased region" description="Polar residues" evidence="7">
    <location>
        <begin position="29"/>
        <end position="47"/>
    </location>
</feature>
<dbReference type="EMBL" id="PUHQ01000095">
    <property type="protein sequence ID" value="KAG0656569.1"/>
    <property type="molecule type" value="Genomic_DNA"/>
</dbReference>
<feature type="compositionally biased region" description="Acidic residues" evidence="7">
    <location>
        <begin position="267"/>
        <end position="276"/>
    </location>
</feature>
<evidence type="ECO:0000256" key="7">
    <source>
        <dbReference type="SAM" id="MobiDB-lite"/>
    </source>
</evidence>
<feature type="compositionally biased region" description="Gly residues" evidence="7">
    <location>
        <begin position="605"/>
        <end position="622"/>
    </location>
</feature>
<dbReference type="GO" id="GO:0001522">
    <property type="term" value="P:pseudouridine synthesis"/>
    <property type="evidence" value="ECO:0007669"/>
    <property type="project" value="InterPro"/>
</dbReference>
<evidence type="ECO:0000256" key="5">
    <source>
        <dbReference type="ARBA" id="ARBA00022884"/>
    </source>
</evidence>
<keyword evidence="5" id="KW-0694">RNA-binding</keyword>
<protein>
    <submittedName>
        <fullName evidence="8">Uncharacterized protein</fullName>
    </submittedName>
</protein>
<evidence type="ECO:0000256" key="4">
    <source>
        <dbReference type="ARBA" id="ARBA00022553"/>
    </source>
</evidence>
<feature type="compositionally biased region" description="Polar residues" evidence="7">
    <location>
        <begin position="764"/>
        <end position="773"/>
    </location>
</feature>
<sequence length="919" mass="95100">MGQGQSQQADPTEQLEATAVEASPAAPLDSSTAPTQEAPSSDTATRSNDGHVDDEMKHDAPTSAPAQVEEQETAAAPAAAETFKVPGLPARPPPQVVEAAAVPADIAHIMALGANQPETVDSAALEKRGQATGSREIADVVKELKAKAAMAVDSEKTTGAGMQAEAAKRRDELVQVEQEMEKMGVKREPVAGQAELQEEGEIAGDAPIKAEQVADDVKMEADSSSSSDSSDSDSSSESDSTMAAPQAAGRQRNRRGRGQRAVSPSDDMIDDDDDGESGVMSSKTAPKTEHEIAEPEIALPSVQKLDEAVELAKFGKVESVIENVVVIRADTSGNYRVLDEGTVVCWEDRTVIGNVRALLPLTSCPCAMLMRVSDVSSAETTHTQIFETFGSVQQPFYSIRFPATAPPDPTIFSLGRPTFYAPNLASFVFTRDLRALKGSDASNIWDEEVAAHEMEFSDDEEEAEYRRRLKADRRSRTQSATPGPSGAGRNARQSATPAPHQPSPVPTSLLPARPSVSYADALEPSSFVTSALPSAAPMSAAAAGSSSSSDRTAFGDKPPPGRVGRRMFERDTGANLAPGEEVEFEFSSGEGSDSAEEGEERPGSTGFGRGGSTRGSGRGGAGSTQRGGQRERGRGRGRGRGEAPRGRGGRNVAPLPSRAGPPGGSPAGLPSRPSFDTDFGPDAGVDGPVRMSAGVATAPAASESSSNFTFGAAAAPHTDFRFQPAANSPKQAGSPSAPSPAAPAPRAAGSASSSPYQQPRQQPWATNDASSSRPTPPMADAQGAAAYGYRPEAYGGMQHHHAQQHPYYPQAPAAGAYGAYNPAAAYPAEGSGSNAGGYSPHAPSWNAGAAYRGSAPPVADPRGGHINPRFLPGPQAQAFGQPSQQPPPGGQGAAGWYANPAAYGAPPPQGSGPGADGWW</sequence>
<evidence type="ECO:0000256" key="1">
    <source>
        <dbReference type="ARBA" id="ARBA00004123"/>
    </source>
</evidence>
<evidence type="ECO:0000256" key="3">
    <source>
        <dbReference type="ARBA" id="ARBA00022552"/>
    </source>
</evidence>
<dbReference type="Pfam" id="PF04410">
    <property type="entry name" value="Gar1"/>
    <property type="match status" value="1"/>
</dbReference>
<name>A0A9P7B3J5_RHOMI</name>
<feature type="compositionally biased region" description="Basic and acidic residues" evidence="7">
    <location>
        <begin position="166"/>
        <end position="189"/>
    </location>
</feature>
<evidence type="ECO:0000256" key="6">
    <source>
        <dbReference type="ARBA" id="ARBA00023242"/>
    </source>
</evidence>
<proteinExistence type="predicted"/>
<feature type="region of interest" description="Disordered" evidence="7">
    <location>
        <begin position="540"/>
        <end position="706"/>
    </location>
</feature>
<dbReference type="GO" id="GO:0003723">
    <property type="term" value="F:RNA binding"/>
    <property type="evidence" value="ECO:0007669"/>
    <property type="project" value="UniProtKB-KW"/>
</dbReference>
<feature type="compositionally biased region" description="Low complexity" evidence="7">
    <location>
        <begin position="540"/>
        <end position="549"/>
    </location>
</feature>
<dbReference type="GO" id="GO:0005732">
    <property type="term" value="C:sno(s)RNA-containing ribonucleoprotein complex"/>
    <property type="evidence" value="ECO:0007669"/>
    <property type="project" value="InterPro"/>
</dbReference>
<keyword evidence="9" id="KW-1185">Reference proteome</keyword>
<dbReference type="GO" id="GO:0005634">
    <property type="term" value="C:nucleus"/>
    <property type="evidence" value="ECO:0007669"/>
    <property type="project" value="UniProtKB-SubCell"/>
</dbReference>
<dbReference type="AlphaFoldDB" id="A0A9P7B3J5"/>
<keyword evidence="3" id="KW-0698">rRNA processing</keyword>
<evidence type="ECO:0000313" key="8">
    <source>
        <dbReference type="EMBL" id="KAG0656569.1"/>
    </source>
</evidence>
<reference evidence="8 9" key="1">
    <citation type="submission" date="2020-11" db="EMBL/GenBank/DDBJ databases">
        <title>Kefir isolates.</title>
        <authorList>
            <person name="Marcisauskas S."/>
            <person name="Kim Y."/>
            <person name="Blasche S."/>
        </authorList>
    </citation>
    <scope>NUCLEOTIDE SEQUENCE [LARGE SCALE GENOMIC DNA]</scope>
    <source>
        <strain evidence="8 9">KR</strain>
    </source>
</reference>
<feature type="compositionally biased region" description="Low complexity" evidence="7">
    <location>
        <begin position="64"/>
        <end position="82"/>
    </location>
</feature>
<feature type="compositionally biased region" description="Polar residues" evidence="7">
    <location>
        <begin position="1"/>
        <end position="11"/>
    </location>
</feature>